<dbReference type="KEGG" id="acou:A5CBH24_22060"/>
<keyword evidence="1" id="KW-0520">NAD</keyword>
<dbReference type="InterPro" id="IPR056148">
    <property type="entry name" value="NQRA_2nd"/>
</dbReference>
<dbReference type="GO" id="GO:0016655">
    <property type="term" value="F:oxidoreductase activity, acting on NAD(P)H, quinone or similar compound as acceptor"/>
    <property type="evidence" value="ECO:0007669"/>
    <property type="project" value="UniProtKB-UniRule"/>
</dbReference>
<dbReference type="STRING" id="1118061.GCA_000311925_00477"/>
<dbReference type="OrthoDB" id="9774536at2"/>
<keyword evidence="1" id="KW-1278">Translocase</keyword>
<dbReference type="NCBIfam" id="TIGR01936">
    <property type="entry name" value="nqrA"/>
    <property type="match status" value="1"/>
</dbReference>
<dbReference type="GeneID" id="78342920"/>
<keyword evidence="1" id="KW-0813">Transport</keyword>
<comment type="function">
    <text evidence="1">NQR complex catalyzes the reduction of ubiquinone-1 to ubiquinol by two successive reactions, coupled with the transport of Na(+) ions from the cytoplasm to the periplasm. NqrA to NqrE are probably involved in the second step, the conversion of ubisemiquinone to ubiquinol.</text>
</comment>
<accession>A0A4Y1WUX3</accession>
<dbReference type="InterPro" id="IPR008703">
    <property type="entry name" value="NqrA"/>
</dbReference>
<organism evidence="5 6">
    <name type="scientific">Alistipes communis</name>
    <dbReference type="NCBI Taxonomy" id="2585118"/>
    <lineage>
        <taxon>Bacteria</taxon>
        <taxon>Pseudomonadati</taxon>
        <taxon>Bacteroidota</taxon>
        <taxon>Bacteroidia</taxon>
        <taxon>Bacteroidales</taxon>
        <taxon>Rikenellaceae</taxon>
        <taxon>Alistipes</taxon>
    </lineage>
</organism>
<dbReference type="Pfam" id="PF24836">
    <property type="entry name" value="NQRA_2nd"/>
    <property type="match status" value="1"/>
</dbReference>
<keyword evidence="1" id="KW-0830">Ubiquinone</keyword>
<evidence type="ECO:0000256" key="1">
    <source>
        <dbReference type="HAMAP-Rule" id="MF_00425"/>
    </source>
</evidence>
<dbReference type="PANTHER" id="PTHR37839:SF1">
    <property type="entry name" value="NA(+)-TRANSLOCATING NADH-QUINONE REDUCTASE SUBUNIT A"/>
    <property type="match status" value="1"/>
</dbReference>
<evidence type="ECO:0000259" key="2">
    <source>
        <dbReference type="Pfam" id="PF05896"/>
    </source>
</evidence>
<name>A0A3D3YMC4_9BACT</name>
<proteinExistence type="inferred from homology"/>
<evidence type="ECO:0000259" key="3">
    <source>
        <dbReference type="Pfam" id="PF11973"/>
    </source>
</evidence>
<dbReference type="HAMAP" id="MF_00425">
    <property type="entry name" value="NqrA"/>
    <property type="match status" value="1"/>
</dbReference>
<comment type="subunit">
    <text evidence="1">Composed of six subunits; NqrA, NqrB, NqrC, NqrD, NqrE and NqrF.</text>
</comment>
<evidence type="ECO:0000259" key="4">
    <source>
        <dbReference type="Pfam" id="PF24836"/>
    </source>
</evidence>
<keyword evidence="6" id="KW-1185">Reference proteome</keyword>
<comment type="similarity">
    <text evidence="1">Belongs to the NqrA family.</text>
</comment>
<evidence type="ECO:0000313" key="5">
    <source>
        <dbReference type="EMBL" id="BBL04893.1"/>
    </source>
</evidence>
<accession>A0A3D3YMC4</accession>
<feature type="domain" description="Na(+)-translocating NADH-quinone reductase subunit A C-terminal" evidence="3">
    <location>
        <begin position="263"/>
        <end position="315"/>
    </location>
</feature>
<dbReference type="PANTHER" id="PTHR37839">
    <property type="entry name" value="NA(+)-TRANSLOCATING NADH-QUINONE REDUCTASE SUBUNIT A"/>
    <property type="match status" value="1"/>
</dbReference>
<dbReference type="AlphaFoldDB" id="A0A3D3YMC4"/>
<reference evidence="6" key="1">
    <citation type="submission" date="2019-06" db="EMBL/GenBank/DDBJ databases">
        <title>Alistipes onderdonkii subsp. vulgaris subsp. nov., Alistipes dispar sp. nov. and Alistipes communis sp. nov., isolated from human faeces, and creation of Alistipes onderdonkii subsp. onderdonkii subsp. nov.</title>
        <authorList>
            <person name="Sakamoto M."/>
            <person name="Ikeyama N."/>
            <person name="Ogata Y."/>
            <person name="Suda W."/>
            <person name="Iino T."/>
            <person name="Hattori M."/>
            <person name="Ohkuma M."/>
        </authorList>
    </citation>
    <scope>NUCLEOTIDE SEQUENCE [LARGE SCALE GENOMIC DNA]</scope>
    <source>
        <strain evidence="6">5CBH24</strain>
    </source>
</reference>
<keyword evidence="1" id="KW-0406">Ion transport</keyword>
<keyword evidence="1" id="KW-0915">Sodium</keyword>
<dbReference type="Proteomes" id="UP000318946">
    <property type="component" value="Chromosome"/>
</dbReference>
<sequence length="451" mass="49245">MSKIIKLNKGLDIKLEGQAASVVVNAPLADTYAVSPLDFEGVTPKLLVKAGDQVKAGTPLFFNKYNERVLFTSPVSGTVEAVNRGEKRKVLSVTVKPDAEQQYEEFAIPDLSSATRDQIVGLLLKAGLWTMIIQRPYGIIADPDDAPKAIFVSAFDSAPLAPDYNFALAGEKAALQRGVEVLKKLTAGKVHVSFRAGAEGEAATLEGVELHAFAGKHPAGNVGVQIHHIDPVNKGEVVWTVNVQDLATIGRFFSTGKVDRSKVIAVTGSEVAQPQYCRIIDGASIRSIVGGNIKPQAEGESIRYISGNVLTGVKTSLDGHIGYYAHQLTLIPEGDKYELLGWAMPRCNKFSVSRAYFSWLCPKKRYNLDTNLNGGERPFVVTGLYEQYLPMDIYPMHLLKATLAGDIEKMENLGIYEVVEEDFALCEFVDPSKTEMQQIIRDGINLMIKEA</sequence>
<dbReference type="EMBL" id="AP019735">
    <property type="protein sequence ID" value="BBL04893.1"/>
    <property type="molecule type" value="Genomic_DNA"/>
</dbReference>
<dbReference type="InterPro" id="IPR056147">
    <property type="entry name" value="NQRA_N"/>
</dbReference>
<gene>
    <name evidence="1 5" type="primary">nqrA</name>
    <name evidence="5" type="ORF">A5CBH24_22060</name>
</gene>
<dbReference type="EC" id="7.2.1.1" evidence="1"/>
<protein>
    <recommendedName>
        <fullName evidence="1">Na(+)-translocating NADH-quinone reductase subunit A</fullName>
        <shortName evidence="1">Na(+)-NQR subunit A</shortName>
        <shortName evidence="1">Na(+)-translocating NQR subunit A</shortName>
        <ecNumber evidence="1">7.2.1.1</ecNumber>
    </recommendedName>
    <alternativeName>
        <fullName evidence="1">NQR complex subunit A</fullName>
    </alternativeName>
    <alternativeName>
        <fullName evidence="1">NQR-1 subunit A</fullName>
    </alternativeName>
</protein>
<dbReference type="GO" id="GO:0006814">
    <property type="term" value="P:sodium ion transport"/>
    <property type="evidence" value="ECO:0007669"/>
    <property type="project" value="UniProtKB-UniRule"/>
</dbReference>
<keyword evidence="1" id="KW-0739">Sodium transport</keyword>
<comment type="catalytic activity">
    <reaction evidence="1">
        <text>a ubiquinone + n Na(+)(in) + NADH + H(+) = a ubiquinol + n Na(+)(out) + NAD(+)</text>
        <dbReference type="Rhea" id="RHEA:47748"/>
        <dbReference type="Rhea" id="RHEA-COMP:9565"/>
        <dbReference type="Rhea" id="RHEA-COMP:9566"/>
        <dbReference type="ChEBI" id="CHEBI:15378"/>
        <dbReference type="ChEBI" id="CHEBI:16389"/>
        <dbReference type="ChEBI" id="CHEBI:17976"/>
        <dbReference type="ChEBI" id="CHEBI:29101"/>
        <dbReference type="ChEBI" id="CHEBI:57540"/>
        <dbReference type="ChEBI" id="CHEBI:57945"/>
        <dbReference type="EC" id="7.2.1.1"/>
    </reaction>
</comment>
<accession>A0A4Y1XMG1</accession>
<feature type="domain" description="NqrA N-terminal barrel-sandwich hybrid" evidence="2">
    <location>
        <begin position="5"/>
        <end position="97"/>
    </location>
</feature>
<dbReference type="Pfam" id="PF11973">
    <property type="entry name" value="NQRA_SLBB"/>
    <property type="match status" value="1"/>
</dbReference>
<feature type="domain" description="NqrA second alpha/beta" evidence="4">
    <location>
        <begin position="115"/>
        <end position="258"/>
    </location>
</feature>
<dbReference type="RefSeq" id="WP_019129696.1">
    <property type="nucleotide sequence ID" value="NZ_AP019735.1"/>
</dbReference>
<dbReference type="InterPro" id="IPR022615">
    <property type="entry name" value="NqrA_C_domain"/>
</dbReference>
<evidence type="ECO:0000313" key="6">
    <source>
        <dbReference type="Proteomes" id="UP000318946"/>
    </source>
</evidence>
<dbReference type="Pfam" id="PF05896">
    <property type="entry name" value="NQRA_N"/>
    <property type="match status" value="1"/>
</dbReference>
<dbReference type="NCBIfam" id="NF003761">
    <property type="entry name" value="PRK05352.1-4"/>
    <property type="match status" value="1"/>
</dbReference>